<gene>
    <name evidence="3" type="ORF">L207DRAFT_520184</name>
</gene>
<proteinExistence type="predicted"/>
<evidence type="ECO:0000256" key="2">
    <source>
        <dbReference type="SAM" id="SignalP"/>
    </source>
</evidence>
<dbReference type="Proteomes" id="UP000235786">
    <property type="component" value="Unassembled WGS sequence"/>
</dbReference>
<keyword evidence="2" id="KW-0732">Signal</keyword>
<dbReference type="EMBL" id="KZ613967">
    <property type="protein sequence ID" value="PMD30344.1"/>
    <property type="molecule type" value="Genomic_DNA"/>
</dbReference>
<evidence type="ECO:0000256" key="1">
    <source>
        <dbReference type="SAM" id="MobiDB-lite"/>
    </source>
</evidence>
<feature type="region of interest" description="Disordered" evidence="1">
    <location>
        <begin position="99"/>
        <end position="138"/>
    </location>
</feature>
<dbReference type="OrthoDB" id="3562634at2759"/>
<feature type="chain" id="PRO_5014456092" description="Extracellular membrane protein CFEM domain-containing protein" evidence="2">
    <location>
        <begin position="20"/>
        <end position="165"/>
    </location>
</feature>
<evidence type="ECO:0008006" key="5">
    <source>
        <dbReference type="Google" id="ProtNLM"/>
    </source>
</evidence>
<dbReference type="AlphaFoldDB" id="A0A2J6QVP5"/>
<sequence length="165" mass="15840">MKSTLLPILFLLPLALTQTSTPPCVASCETTSPAASVCDGTETGTALAQCECQSLIGTNLITCIKACPSDQISVFAAGVPSLCRDTLFPGVSVSAAATSTTGTGSGSGSGGATTTTGGTSSSTASTSPSATVKAGGGSNAGVKGTEVSTSFAAAFVGGVFALLML</sequence>
<accession>A0A2J6QVP5</accession>
<reference evidence="3 4" key="1">
    <citation type="submission" date="2016-04" db="EMBL/GenBank/DDBJ databases">
        <title>A degradative enzymes factory behind the ericoid mycorrhizal symbiosis.</title>
        <authorList>
            <consortium name="DOE Joint Genome Institute"/>
            <person name="Martino E."/>
            <person name="Morin E."/>
            <person name="Grelet G."/>
            <person name="Kuo A."/>
            <person name="Kohler A."/>
            <person name="Daghino S."/>
            <person name="Barry K."/>
            <person name="Choi C."/>
            <person name="Cichocki N."/>
            <person name="Clum A."/>
            <person name="Copeland A."/>
            <person name="Hainaut M."/>
            <person name="Haridas S."/>
            <person name="Labutti K."/>
            <person name="Lindquist E."/>
            <person name="Lipzen A."/>
            <person name="Khouja H.-R."/>
            <person name="Murat C."/>
            <person name="Ohm R."/>
            <person name="Olson A."/>
            <person name="Spatafora J."/>
            <person name="Veneault-Fourrey C."/>
            <person name="Henrissat B."/>
            <person name="Grigoriev I."/>
            <person name="Martin F."/>
            <person name="Perotto S."/>
        </authorList>
    </citation>
    <scope>NUCLEOTIDE SEQUENCE [LARGE SCALE GENOMIC DNA]</scope>
    <source>
        <strain evidence="3 4">F</strain>
    </source>
</reference>
<protein>
    <recommendedName>
        <fullName evidence="5">Extracellular membrane protein CFEM domain-containing protein</fullName>
    </recommendedName>
</protein>
<feature type="compositionally biased region" description="Low complexity" evidence="1">
    <location>
        <begin position="112"/>
        <end position="131"/>
    </location>
</feature>
<evidence type="ECO:0000313" key="3">
    <source>
        <dbReference type="EMBL" id="PMD30344.1"/>
    </source>
</evidence>
<evidence type="ECO:0000313" key="4">
    <source>
        <dbReference type="Proteomes" id="UP000235786"/>
    </source>
</evidence>
<name>A0A2J6QVP5_HYAVF</name>
<organism evidence="3 4">
    <name type="scientific">Hyaloscypha variabilis (strain UAMH 11265 / GT02V1 / F)</name>
    <name type="common">Meliniomyces variabilis</name>
    <dbReference type="NCBI Taxonomy" id="1149755"/>
    <lineage>
        <taxon>Eukaryota</taxon>
        <taxon>Fungi</taxon>
        <taxon>Dikarya</taxon>
        <taxon>Ascomycota</taxon>
        <taxon>Pezizomycotina</taxon>
        <taxon>Leotiomycetes</taxon>
        <taxon>Helotiales</taxon>
        <taxon>Hyaloscyphaceae</taxon>
        <taxon>Hyaloscypha</taxon>
        <taxon>Hyaloscypha variabilis</taxon>
    </lineage>
</organism>
<keyword evidence="4" id="KW-1185">Reference proteome</keyword>
<feature type="signal peptide" evidence="2">
    <location>
        <begin position="1"/>
        <end position="19"/>
    </location>
</feature>